<dbReference type="Proteomes" id="UP001224775">
    <property type="component" value="Unassembled WGS sequence"/>
</dbReference>
<dbReference type="PANTHER" id="PTHR45661:SF3">
    <property type="entry name" value="IG-LIKE DOMAIN-CONTAINING PROTEIN"/>
    <property type="match status" value="1"/>
</dbReference>
<dbReference type="SUPFAM" id="SSF52058">
    <property type="entry name" value="L domain-like"/>
    <property type="match status" value="3"/>
</dbReference>
<comment type="caution">
    <text evidence="1">The sequence shown here is derived from an EMBL/GenBank/DDBJ whole genome shotgun (WGS) entry which is preliminary data.</text>
</comment>
<dbReference type="AlphaFoldDB" id="A0AAD8YGA4"/>
<dbReference type="Gene3D" id="3.80.10.10">
    <property type="entry name" value="Ribonuclease Inhibitor"/>
    <property type="match status" value="3"/>
</dbReference>
<accession>A0AAD8YGA4</accession>
<dbReference type="EMBL" id="JATAAI010000004">
    <property type="protein sequence ID" value="KAK1746049.1"/>
    <property type="molecule type" value="Genomic_DNA"/>
</dbReference>
<keyword evidence="2" id="KW-1185">Reference proteome</keyword>
<sequence length="822" mass="91247">NHKLLGIHIHHFVDTIETHAFCLCASLTIMLMLGVKNVDYSAFYACFGLSSVEFGRDLETIGESAFDQCNSLRNIIMPHVLRIGLRAFQDCAVTELDLPLGLEVVEGQAFGGCQSLTRVSMPLKGGMIQGGAFVGCSRLLRSTGSMKISPYQRGEVDKTRVIQEWMQSVIDSAEHYKGEHYALLKEGMTILELAVWGAKIVEAEKERDGNNDDKSIAATSSVSLEENLLEKLKIDNDGDNDGDDEWRFRQQQRGKSLANVLSVFLMTNHKLLGIHIHHFVDTIETHAFCLCASLTIMLMLGVKNVDYSAFYACFGLSSVEFGRDLETIGESAFDQCNSLRNIIMPHVLRIGLRAFQDCAVTELDLPLGLEVVEGQAFGGCQSLTRVSMPLKGGMIQGGAFVGCSRLVRIDLIGGIHDFVSSLHLEEWGNTMKAEINRINEDLPLINVGEVDKTRVIQEWMQSVIDSAEHYKGEHYALLKEGMTILELAVWGAKIVEAEKERDGNNDDKSIAATSSVSLEENLLEKLKIDNDGDNDGDDEWRFRQQQRGKSLANVLSVFLMTNHKLLGIHIHHFVDTIETHAFCLCASLTIMLMLGVKNVDYSAFYACFGLSSVEFGRDLETIGESAFDQCNSLRNIIMPHVLRIGLRAFQDCAVTELDLPLGLEVVEGQAFGGCQSLTRVSMPLKGGMIQGGAFVGCSRLVDKTRVIQEWMQSVIDSAEHYKGEHYALLKEGMTILELAVWGAKIVEAEKERDGNNDDKSIAATSSVSLEENLLEKLKIDNDGDNDGDDEWRFRQQQRGKSLANVVIQNVIPYLMCTKLDHE</sequence>
<name>A0AAD8YGA4_9STRA</name>
<dbReference type="PANTHER" id="PTHR45661">
    <property type="entry name" value="SURFACE ANTIGEN"/>
    <property type="match status" value="1"/>
</dbReference>
<evidence type="ECO:0000313" key="1">
    <source>
        <dbReference type="EMBL" id="KAK1746049.1"/>
    </source>
</evidence>
<dbReference type="InterPro" id="IPR026906">
    <property type="entry name" value="LRR_5"/>
</dbReference>
<dbReference type="Pfam" id="PF13306">
    <property type="entry name" value="LRR_5"/>
    <property type="match status" value="3"/>
</dbReference>
<protein>
    <submittedName>
        <fullName evidence="1">Leucine-rich repeat domain-containing protein</fullName>
    </submittedName>
</protein>
<proteinExistence type="predicted"/>
<reference evidence="1" key="1">
    <citation type="submission" date="2023-06" db="EMBL/GenBank/DDBJ databases">
        <title>Survivors Of The Sea: Transcriptome response of Skeletonema marinoi to long-term dormancy.</title>
        <authorList>
            <person name="Pinder M.I.M."/>
            <person name="Kourtchenko O."/>
            <person name="Robertson E.K."/>
            <person name="Larsson T."/>
            <person name="Maumus F."/>
            <person name="Osuna-Cruz C.M."/>
            <person name="Vancaester E."/>
            <person name="Stenow R."/>
            <person name="Vandepoele K."/>
            <person name="Ploug H."/>
            <person name="Bruchert V."/>
            <person name="Godhe A."/>
            <person name="Topel M."/>
        </authorList>
    </citation>
    <scope>NUCLEOTIDE SEQUENCE</scope>
    <source>
        <strain evidence="1">R05AC</strain>
    </source>
</reference>
<dbReference type="InterPro" id="IPR053139">
    <property type="entry name" value="Surface_bspA-like"/>
</dbReference>
<evidence type="ECO:0000313" key="2">
    <source>
        <dbReference type="Proteomes" id="UP001224775"/>
    </source>
</evidence>
<organism evidence="1 2">
    <name type="scientific">Skeletonema marinoi</name>
    <dbReference type="NCBI Taxonomy" id="267567"/>
    <lineage>
        <taxon>Eukaryota</taxon>
        <taxon>Sar</taxon>
        <taxon>Stramenopiles</taxon>
        <taxon>Ochrophyta</taxon>
        <taxon>Bacillariophyta</taxon>
        <taxon>Coscinodiscophyceae</taxon>
        <taxon>Thalassiosirophycidae</taxon>
        <taxon>Thalassiosirales</taxon>
        <taxon>Skeletonemataceae</taxon>
        <taxon>Skeletonema</taxon>
        <taxon>Skeletonema marinoi-dohrnii complex</taxon>
    </lineage>
</organism>
<gene>
    <name evidence="1" type="ORF">QTG54_002656</name>
</gene>
<dbReference type="InterPro" id="IPR032675">
    <property type="entry name" value="LRR_dom_sf"/>
</dbReference>
<feature type="non-terminal residue" evidence="1">
    <location>
        <position position="1"/>
    </location>
</feature>